<keyword evidence="4" id="KW-0276">Fatty acid metabolism</keyword>
<evidence type="ECO:0000256" key="5">
    <source>
        <dbReference type="ARBA" id="ARBA00023002"/>
    </source>
</evidence>
<evidence type="ECO:0000256" key="4">
    <source>
        <dbReference type="ARBA" id="ARBA00022832"/>
    </source>
</evidence>
<dbReference type="OrthoDB" id="9803628at2"/>
<protein>
    <recommendedName>
        <fullName evidence="8">Enoyl-[acyl-carrier-protein] reductase [NADH]</fullName>
        <ecNumber evidence="8">1.3.1.9</ecNumber>
    </recommendedName>
</protein>
<dbReference type="Pfam" id="PF13561">
    <property type="entry name" value="adh_short_C2"/>
    <property type="match status" value="1"/>
</dbReference>
<evidence type="ECO:0000256" key="8">
    <source>
        <dbReference type="PIRNR" id="PIRNR000094"/>
    </source>
</evidence>
<evidence type="ECO:0000313" key="13">
    <source>
        <dbReference type="Proteomes" id="UP000324781"/>
    </source>
</evidence>
<dbReference type="EC" id="1.3.1.9" evidence="8"/>
<dbReference type="Gene3D" id="3.40.50.720">
    <property type="entry name" value="NAD(P)-binding Rossmann-like Domain"/>
    <property type="match status" value="1"/>
</dbReference>
<comment type="similarity">
    <text evidence="2 8">Belongs to the short-chain dehydrogenases/reductases (SDR) family. FabI subfamily.</text>
</comment>
<dbReference type="CDD" id="cd05372">
    <property type="entry name" value="ENR_SDR"/>
    <property type="match status" value="1"/>
</dbReference>
<feature type="binding site" evidence="11">
    <location>
        <position position="93"/>
    </location>
    <ligand>
        <name>NAD(+)</name>
        <dbReference type="ChEBI" id="CHEBI:57540"/>
    </ligand>
</feature>
<keyword evidence="7 8" id="KW-0275">Fatty acid biosynthesis</keyword>
<evidence type="ECO:0000256" key="2">
    <source>
        <dbReference type="ARBA" id="ARBA00009233"/>
    </source>
</evidence>
<reference evidence="12 13" key="1">
    <citation type="submission" date="2016-11" db="EMBL/GenBank/DDBJ databases">
        <authorList>
            <person name="Varghese N."/>
            <person name="Submissions S."/>
        </authorList>
    </citation>
    <scope>NUCLEOTIDE SEQUENCE [LARGE SCALE GENOMIC DNA]</scope>
    <source>
        <strain evidence="12 13">DSM 19027</strain>
    </source>
</reference>
<dbReference type="Proteomes" id="UP000324781">
    <property type="component" value="Unassembled WGS sequence"/>
</dbReference>
<keyword evidence="5 8" id="KW-0560">Oxidoreductase</keyword>
<dbReference type="RefSeq" id="WP_149679582.1">
    <property type="nucleotide sequence ID" value="NZ_FQZP01000064.1"/>
</dbReference>
<feature type="binding site" evidence="11">
    <location>
        <begin position="65"/>
        <end position="66"/>
    </location>
    <ligand>
        <name>NAD(+)</name>
        <dbReference type="ChEBI" id="CHEBI:57540"/>
    </ligand>
</feature>
<comment type="pathway">
    <text evidence="1">Lipid metabolism; fatty acid biosynthesis.</text>
</comment>
<name>A0A1M6JXD8_9FIRM</name>
<dbReference type="InterPro" id="IPR036291">
    <property type="entry name" value="NAD(P)-bd_dom_sf"/>
</dbReference>
<evidence type="ECO:0000256" key="3">
    <source>
        <dbReference type="ARBA" id="ARBA00022516"/>
    </source>
</evidence>
<evidence type="ECO:0000256" key="9">
    <source>
        <dbReference type="PIRSR" id="PIRSR000094-1"/>
    </source>
</evidence>
<dbReference type="FunFam" id="1.10.8.400:FF:000001">
    <property type="entry name" value="Enoyl-[acyl-carrier-protein] reductase [NADH]"/>
    <property type="match status" value="1"/>
</dbReference>
<organism evidence="12 13">
    <name type="scientific">Thermoclostridium caenicola</name>
    <dbReference type="NCBI Taxonomy" id="659425"/>
    <lineage>
        <taxon>Bacteria</taxon>
        <taxon>Bacillati</taxon>
        <taxon>Bacillota</taxon>
        <taxon>Clostridia</taxon>
        <taxon>Eubacteriales</taxon>
        <taxon>Oscillospiraceae</taxon>
        <taxon>Thermoclostridium</taxon>
    </lineage>
</organism>
<gene>
    <name evidence="12" type="ORF">SAMN05444373_10641</name>
</gene>
<dbReference type="GO" id="GO:0004318">
    <property type="term" value="F:enoyl-[acyl-carrier-protein] reductase (NADH) activity"/>
    <property type="evidence" value="ECO:0007669"/>
    <property type="project" value="UniProtKB-EC"/>
</dbReference>
<feature type="binding site" evidence="10">
    <location>
        <position position="96"/>
    </location>
    <ligand>
        <name>substrate</name>
    </ligand>
</feature>
<keyword evidence="6" id="KW-0443">Lipid metabolism</keyword>
<dbReference type="PIRSF" id="PIRSF000094">
    <property type="entry name" value="Enoyl-ACP_rdct"/>
    <property type="match status" value="1"/>
</dbReference>
<feature type="active site" description="Proton acceptor" evidence="9">
    <location>
        <position position="156"/>
    </location>
</feature>
<dbReference type="PANTHER" id="PTHR43159:SF2">
    <property type="entry name" value="ENOYL-[ACYL-CARRIER-PROTEIN] REDUCTASE [NADH], CHLOROPLASTIC"/>
    <property type="match status" value="1"/>
</dbReference>
<proteinExistence type="inferred from homology"/>
<sequence length="255" mass="27606">MGDLLAGRNILIMGVRNKWSIAWGIAQAAYKEGANIIYTYLGEREKAELEKLTEGMGTLHAFPCDVTSDEDIEKLFDWVKSEFGVLHGLVHAIAFARSEDLQDSFLNTSREGFKIALDISAYSLVAVCRHAAPLMTEGGSIITLTYRGSVKVTPGYNVMGVAKAALEASVRYAAYELGGKNIRVNSLSAGPIKTLSAKGVKNFSDILKVVEERAPLKRNVTLEDLGKTAVYLLSDLSSGVTGEVIYVDSGYNNMG</sequence>
<dbReference type="InterPro" id="IPR014358">
    <property type="entry name" value="Enoyl-ACP_Rdtase_NADH"/>
</dbReference>
<dbReference type="GO" id="GO:0006633">
    <property type="term" value="P:fatty acid biosynthetic process"/>
    <property type="evidence" value="ECO:0007669"/>
    <property type="project" value="UniProtKB-KW"/>
</dbReference>
<evidence type="ECO:0000256" key="1">
    <source>
        <dbReference type="ARBA" id="ARBA00005194"/>
    </source>
</evidence>
<feature type="active site" description="Proton acceptor" evidence="9">
    <location>
        <position position="146"/>
    </location>
</feature>
<feature type="binding site" evidence="11">
    <location>
        <position position="14"/>
    </location>
    <ligand>
        <name>NAD(+)</name>
        <dbReference type="ChEBI" id="CHEBI:57540"/>
    </ligand>
</feature>
<dbReference type="EMBL" id="FQZP01000064">
    <property type="protein sequence ID" value="SHJ51367.1"/>
    <property type="molecule type" value="Genomic_DNA"/>
</dbReference>
<evidence type="ECO:0000313" key="12">
    <source>
        <dbReference type="EMBL" id="SHJ51367.1"/>
    </source>
</evidence>
<comment type="catalytic activity">
    <reaction evidence="8">
        <text>a 2,3-saturated acyl-[ACP] + NAD(+) = a (2E)-enoyl-[ACP] + NADH + H(+)</text>
        <dbReference type="Rhea" id="RHEA:10240"/>
        <dbReference type="Rhea" id="RHEA-COMP:9925"/>
        <dbReference type="Rhea" id="RHEA-COMP:9926"/>
        <dbReference type="ChEBI" id="CHEBI:15378"/>
        <dbReference type="ChEBI" id="CHEBI:57540"/>
        <dbReference type="ChEBI" id="CHEBI:57945"/>
        <dbReference type="ChEBI" id="CHEBI:78784"/>
        <dbReference type="ChEBI" id="CHEBI:78785"/>
        <dbReference type="EC" id="1.3.1.9"/>
    </reaction>
</comment>
<dbReference type="PRINTS" id="PR00081">
    <property type="entry name" value="GDHRDH"/>
</dbReference>
<evidence type="ECO:0000256" key="7">
    <source>
        <dbReference type="ARBA" id="ARBA00023160"/>
    </source>
</evidence>
<dbReference type="Gene3D" id="1.10.8.400">
    <property type="entry name" value="Enoyl acyl carrier protein reductase"/>
    <property type="match status" value="1"/>
</dbReference>
<dbReference type="SUPFAM" id="SSF51735">
    <property type="entry name" value="NAD(P)-binding Rossmann-fold domains"/>
    <property type="match status" value="1"/>
</dbReference>
<evidence type="ECO:0000256" key="11">
    <source>
        <dbReference type="PIRSR" id="PIRSR000094-3"/>
    </source>
</evidence>
<keyword evidence="13" id="KW-1185">Reference proteome</keyword>
<dbReference type="AlphaFoldDB" id="A0A1M6JXD8"/>
<evidence type="ECO:0000256" key="6">
    <source>
        <dbReference type="ARBA" id="ARBA00023098"/>
    </source>
</evidence>
<feature type="binding site" evidence="11">
    <location>
        <position position="163"/>
    </location>
    <ligand>
        <name>NAD(+)</name>
        <dbReference type="ChEBI" id="CHEBI:57540"/>
    </ligand>
</feature>
<keyword evidence="8 11" id="KW-0520">NAD</keyword>
<dbReference type="PANTHER" id="PTHR43159">
    <property type="entry name" value="ENOYL-[ACYL-CARRIER-PROTEIN] REDUCTASE"/>
    <property type="match status" value="1"/>
</dbReference>
<dbReference type="InterPro" id="IPR002347">
    <property type="entry name" value="SDR_fam"/>
</dbReference>
<evidence type="ECO:0000256" key="10">
    <source>
        <dbReference type="PIRSR" id="PIRSR000094-2"/>
    </source>
</evidence>
<keyword evidence="3 8" id="KW-0444">Lipid biosynthesis</keyword>
<feature type="binding site" evidence="11">
    <location>
        <begin position="20"/>
        <end position="21"/>
    </location>
    <ligand>
        <name>NAD(+)</name>
        <dbReference type="ChEBI" id="CHEBI:57540"/>
    </ligand>
</feature>
<feature type="binding site" evidence="11">
    <location>
        <begin position="192"/>
        <end position="196"/>
    </location>
    <ligand>
        <name>NAD(+)</name>
        <dbReference type="ChEBI" id="CHEBI:57540"/>
    </ligand>
</feature>
<accession>A0A1M6JXD8</accession>